<reference evidence="1 2" key="1">
    <citation type="submission" date="2018-08" db="EMBL/GenBank/DDBJ databases">
        <title>Fibrisoma montanum sp. nov., isolated from Danxia mountain soil.</title>
        <authorList>
            <person name="Huang Y."/>
        </authorList>
    </citation>
    <scope>NUCLEOTIDE SEQUENCE [LARGE SCALE GENOMIC DNA]</scope>
    <source>
        <strain evidence="1 2">HYT19</strain>
    </source>
</reference>
<evidence type="ECO:0000313" key="2">
    <source>
        <dbReference type="Proteomes" id="UP000283523"/>
    </source>
</evidence>
<proteinExistence type="predicted"/>
<evidence type="ECO:0000313" key="1">
    <source>
        <dbReference type="EMBL" id="RIV27266.1"/>
    </source>
</evidence>
<organism evidence="1 2">
    <name type="scientific">Fibrisoma montanum</name>
    <dbReference type="NCBI Taxonomy" id="2305895"/>
    <lineage>
        <taxon>Bacteria</taxon>
        <taxon>Pseudomonadati</taxon>
        <taxon>Bacteroidota</taxon>
        <taxon>Cytophagia</taxon>
        <taxon>Cytophagales</taxon>
        <taxon>Spirosomataceae</taxon>
        <taxon>Fibrisoma</taxon>
    </lineage>
</organism>
<sequence length="71" mass="8080">MTVLTIALDDALANKLQQETALTNADEAVVAQKVLTDYLRRQQMERLRQEVRSYTEAAGFQSEEDIFCEIS</sequence>
<gene>
    <name evidence="1" type="ORF">DYU11_02845</name>
</gene>
<comment type="caution">
    <text evidence="1">The sequence shown here is derived from an EMBL/GenBank/DDBJ whole genome shotgun (WGS) entry which is preliminary data.</text>
</comment>
<keyword evidence="2" id="KW-1185">Reference proteome</keyword>
<dbReference type="OrthoDB" id="964413at2"/>
<evidence type="ECO:0008006" key="3">
    <source>
        <dbReference type="Google" id="ProtNLM"/>
    </source>
</evidence>
<name>A0A418MIP2_9BACT</name>
<protein>
    <recommendedName>
        <fullName evidence="3">CopG family transcriptional regulator</fullName>
    </recommendedName>
</protein>
<dbReference type="Proteomes" id="UP000283523">
    <property type="component" value="Unassembled WGS sequence"/>
</dbReference>
<dbReference type="EMBL" id="QXED01000001">
    <property type="protein sequence ID" value="RIV27266.1"/>
    <property type="molecule type" value="Genomic_DNA"/>
</dbReference>
<dbReference type="AlphaFoldDB" id="A0A418MIP2"/>
<dbReference type="RefSeq" id="WP_119666117.1">
    <property type="nucleotide sequence ID" value="NZ_QXED01000001.1"/>
</dbReference>
<accession>A0A418MIP2</accession>